<dbReference type="AlphaFoldDB" id="A0A1W0D9E0"/>
<dbReference type="PANTHER" id="PTHR17985">
    <property type="entry name" value="SER/THR-RICH PROTEIN T10 IN DGCR REGION"/>
    <property type="match status" value="1"/>
</dbReference>
<dbReference type="Pfam" id="PF05742">
    <property type="entry name" value="TANGO2"/>
    <property type="match status" value="1"/>
</dbReference>
<dbReference type="RefSeq" id="WP_081554475.1">
    <property type="nucleotide sequence ID" value="NZ_MUKV01000002.1"/>
</dbReference>
<sequence>MCVIAFAYKTPGLGQLVLLANRDEYYARPTEPLDWWPQYQNTLGGRDAESGGSWLMVDGRGRIAAVTNIRDGHPVKAERSRGELVERFVAGDKDPFAFADWLRAEQGRYAPFNLLFGYTSDLFHFHSRGGQIARVTPGIHTLSNATLDTPWFKSERLAEYLREFQRVPTEDQAFVALSDGTPAPLGQLPNTRIGSALERVLSPIFIKGRDYGTRASMLLTVSARGDMQFSELSWGLAGRETGRRRFTLRPGQPSAAPAR</sequence>
<reference evidence="1 2" key="1">
    <citation type="submission" date="2017-02" db="EMBL/GenBank/DDBJ databases">
        <title>Chromobacterium haemolyticum H5244.</title>
        <authorList>
            <person name="Gulvik C.A."/>
        </authorList>
    </citation>
    <scope>NUCLEOTIDE SEQUENCE [LARGE SCALE GENOMIC DNA]</scope>
    <source>
        <strain evidence="1 2">H5244</strain>
    </source>
</reference>
<proteinExistence type="predicted"/>
<dbReference type="InterPro" id="IPR008551">
    <property type="entry name" value="TANGO2"/>
</dbReference>
<gene>
    <name evidence="1" type="ORF">B0T45_02675</name>
</gene>
<dbReference type="PANTHER" id="PTHR17985:SF8">
    <property type="entry name" value="TRANSPORT AND GOLGI ORGANIZATION PROTEIN 2 HOMOLOG"/>
    <property type="match status" value="1"/>
</dbReference>
<protein>
    <recommendedName>
        <fullName evidence="3">NRDE family protein</fullName>
    </recommendedName>
</protein>
<dbReference type="EMBL" id="MUKV01000002">
    <property type="protein sequence ID" value="OQS43635.1"/>
    <property type="molecule type" value="Genomic_DNA"/>
</dbReference>
<evidence type="ECO:0000313" key="1">
    <source>
        <dbReference type="EMBL" id="OQS43635.1"/>
    </source>
</evidence>
<evidence type="ECO:0000313" key="2">
    <source>
        <dbReference type="Proteomes" id="UP000192721"/>
    </source>
</evidence>
<evidence type="ECO:0008006" key="3">
    <source>
        <dbReference type="Google" id="ProtNLM"/>
    </source>
</evidence>
<organism evidence="1 2">
    <name type="scientific">Chromobacterium haemolyticum</name>
    <dbReference type="NCBI Taxonomy" id="394935"/>
    <lineage>
        <taxon>Bacteria</taxon>
        <taxon>Pseudomonadati</taxon>
        <taxon>Pseudomonadota</taxon>
        <taxon>Betaproteobacteria</taxon>
        <taxon>Neisseriales</taxon>
        <taxon>Chromobacteriaceae</taxon>
        <taxon>Chromobacterium</taxon>
    </lineage>
</organism>
<dbReference type="Proteomes" id="UP000192721">
    <property type="component" value="Unassembled WGS sequence"/>
</dbReference>
<name>A0A1W0D9E0_9NEIS</name>
<accession>A0A1W0D9E0</accession>
<comment type="caution">
    <text evidence="1">The sequence shown here is derived from an EMBL/GenBank/DDBJ whole genome shotgun (WGS) entry which is preliminary data.</text>
</comment>